<gene>
    <name evidence="2" type="ORF">BHE90_001182</name>
</gene>
<feature type="coiled-coil region" evidence="1">
    <location>
        <begin position="315"/>
        <end position="359"/>
    </location>
</feature>
<comment type="caution">
    <text evidence="2">The sequence shown here is derived from an EMBL/GenBank/DDBJ whole genome shotgun (WGS) entry which is preliminary data.</text>
</comment>
<evidence type="ECO:0000313" key="3">
    <source>
        <dbReference type="Proteomes" id="UP000287124"/>
    </source>
</evidence>
<accession>A0A430M8E8</accession>
<dbReference type="Proteomes" id="UP000287124">
    <property type="component" value="Unassembled WGS sequence"/>
</dbReference>
<keyword evidence="3" id="KW-1185">Reference proteome</keyword>
<feature type="coiled-coil region" evidence="1">
    <location>
        <begin position="243"/>
        <end position="288"/>
    </location>
</feature>
<evidence type="ECO:0000256" key="1">
    <source>
        <dbReference type="SAM" id="Coils"/>
    </source>
</evidence>
<name>A0A430M8E8_9HYPO</name>
<sequence length="453" mass="51004">MLVNRLDGSDPKSSKLLFDVTAMMKLRKATVQARGFYSKDHMEFSVFPGNLTLQDIDEISYELTKVHLDVFAGRSAKGDLKIFGKRAQFDGRLGKAVKIKATIEKFSLGPLTIFIDGAVDIWDASAALHLDIGLLTKTRFDFFVHLKLSDFFLLKLEAQLKGTINIKNYKTWANADFTMYGLVEQRVIAYVTAQLDQQVSAAHGAAKEGFEMVKQDMEAKEAVFKAVWLAKKAQADSDFANARASAAAERKRLQDKVDEAERDFKNLVRQKQSELEQVRANAAKAIRVAQAAVDLKQRELDDGICVAQAGVQVARADLTRRAEIVANDIKNKQAEVDQAKREKEQLKELNLARHAVEVAEDVVELELDLTKWATDPAKTTFNIRKVEFSGSVRSLVHPDEGGPPLRVKIEGTVLGEEINWEIVWKPKFDLVKFIKELFTLLWEELKRLVKEIV</sequence>
<reference evidence="2 3" key="1">
    <citation type="submission" date="2017-06" db="EMBL/GenBank/DDBJ databases">
        <title>Comparative genomic analysis of Ambrosia Fusariam Clade fungi.</title>
        <authorList>
            <person name="Stajich J.E."/>
            <person name="Carrillo J."/>
            <person name="Kijimoto T."/>
            <person name="Eskalen A."/>
            <person name="O'Donnell K."/>
            <person name="Kasson M."/>
        </authorList>
    </citation>
    <scope>NUCLEOTIDE SEQUENCE [LARGE SCALE GENOMIC DNA]</scope>
    <source>
        <strain evidence="2 3">UCR1854</strain>
    </source>
</reference>
<evidence type="ECO:0000313" key="2">
    <source>
        <dbReference type="EMBL" id="RTE84251.1"/>
    </source>
</evidence>
<organism evidence="2 3">
    <name type="scientific">Fusarium euwallaceae</name>
    <dbReference type="NCBI Taxonomy" id="1147111"/>
    <lineage>
        <taxon>Eukaryota</taxon>
        <taxon>Fungi</taxon>
        <taxon>Dikarya</taxon>
        <taxon>Ascomycota</taxon>
        <taxon>Pezizomycotina</taxon>
        <taxon>Sordariomycetes</taxon>
        <taxon>Hypocreomycetidae</taxon>
        <taxon>Hypocreales</taxon>
        <taxon>Nectriaceae</taxon>
        <taxon>Fusarium</taxon>
        <taxon>Fusarium solani species complex</taxon>
    </lineage>
</organism>
<keyword evidence="1" id="KW-0175">Coiled coil</keyword>
<proteinExistence type="predicted"/>
<dbReference type="EMBL" id="MIKF01000008">
    <property type="protein sequence ID" value="RTE84251.1"/>
    <property type="molecule type" value="Genomic_DNA"/>
</dbReference>
<protein>
    <submittedName>
        <fullName evidence="2">Uncharacterized protein</fullName>
    </submittedName>
</protein>
<dbReference type="AlphaFoldDB" id="A0A430M8E8"/>